<protein>
    <submittedName>
        <fullName evidence="1">Uncharacterized protein</fullName>
    </submittedName>
</protein>
<organism evidence="1 2">
    <name type="scientific">Enterospora canceri</name>
    <dbReference type="NCBI Taxonomy" id="1081671"/>
    <lineage>
        <taxon>Eukaryota</taxon>
        <taxon>Fungi</taxon>
        <taxon>Fungi incertae sedis</taxon>
        <taxon>Microsporidia</taxon>
        <taxon>Enterocytozoonidae</taxon>
        <taxon>Enterospora</taxon>
    </lineage>
</organism>
<reference evidence="1 2" key="1">
    <citation type="journal article" date="2017" name="Environ. Microbiol.">
        <title>Decay of the glycolytic pathway and adaptation to intranuclear parasitism within Enterocytozoonidae microsporidia.</title>
        <authorList>
            <person name="Wiredu Boakye D."/>
            <person name="Jaroenlak P."/>
            <person name="Prachumwat A."/>
            <person name="Williams T.A."/>
            <person name="Bateman K.S."/>
            <person name="Itsathitphaisarn O."/>
            <person name="Sritunyalucksana K."/>
            <person name="Paszkiewicz K.H."/>
            <person name="Moore K.A."/>
            <person name="Stentiford G.D."/>
            <person name="Williams B.A."/>
        </authorList>
    </citation>
    <scope>NUCLEOTIDE SEQUENCE [LARGE SCALE GENOMIC DNA]</scope>
    <source>
        <strain evidence="1 2">GB1</strain>
    </source>
</reference>
<evidence type="ECO:0000313" key="2">
    <source>
        <dbReference type="Proteomes" id="UP000192639"/>
    </source>
</evidence>
<dbReference type="Proteomes" id="UP000192639">
    <property type="component" value="Unassembled WGS sequence"/>
</dbReference>
<name>A0A1Y1S3K1_9MICR</name>
<dbReference type="AlphaFoldDB" id="A0A1Y1S3K1"/>
<sequence>MAIVYVEKQRIPMYGGVQNESEVLLNEQKTSESNIIRKLFYKTKNVFRPRSIRNQFYKFTQMVRNSYGRMKLAVMNMFINKTAVTLISPK</sequence>
<dbReference type="EMBL" id="LWDP01000496">
    <property type="protein sequence ID" value="ORD92780.1"/>
    <property type="molecule type" value="Genomic_DNA"/>
</dbReference>
<proteinExistence type="predicted"/>
<dbReference type="VEuPathDB" id="MicrosporidiaDB:ECANGB1_377"/>
<evidence type="ECO:0000313" key="1">
    <source>
        <dbReference type="EMBL" id="ORD92780.1"/>
    </source>
</evidence>
<comment type="caution">
    <text evidence="1">The sequence shown here is derived from an EMBL/GenBank/DDBJ whole genome shotgun (WGS) entry which is preliminary data.</text>
</comment>
<keyword evidence="2" id="KW-1185">Reference proteome</keyword>
<gene>
    <name evidence="1" type="ORF">ECANGB1_377</name>
</gene>
<accession>A0A1Y1S3K1</accession>